<protein>
    <submittedName>
        <fullName evidence="2">Unannotated protein</fullName>
    </submittedName>
</protein>
<gene>
    <name evidence="2" type="ORF">UFOPK3547_01768</name>
</gene>
<feature type="compositionally biased region" description="Basic and acidic residues" evidence="1">
    <location>
        <begin position="50"/>
        <end position="67"/>
    </location>
</feature>
<evidence type="ECO:0000256" key="1">
    <source>
        <dbReference type="SAM" id="MobiDB-lite"/>
    </source>
</evidence>
<feature type="region of interest" description="Disordered" evidence="1">
    <location>
        <begin position="24"/>
        <end position="73"/>
    </location>
</feature>
<organism evidence="2">
    <name type="scientific">freshwater metagenome</name>
    <dbReference type="NCBI Taxonomy" id="449393"/>
    <lineage>
        <taxon>unclassified sequences</taxon>
        <taxon>metagenomes</taxon>
        <taxon>ecological metagenomes</taxon>
    </lineage>
</organism>
<reference evidence="2" key="1">
    <citation type="submission" date="2020-05" db="EMBL/GenBank/DDBJ databases">
        <authorList>
            <person name="Chiriac C."/>
            <person name="Salcher M."/>
            <person name="Ghai R."/>
            <person name="Kavagutti S V."/>
        </authorList>
    </citation>
    <scope>NUCLEOTIDE SEQUENCE</scope>
</reference>
<name>A0A6J6A3J5_9ZZZZ</name>
<dbReference type="EMBL" id="CAESAN010000229">
    <property type="protein sequence ID" value="CAB4347627.1"/>
    <property type="molecule type" value="Genomic_DNA"/>
</dbReference>
<dbReference type="AlphaFoldDB" id="A0A6J6A3J5"/>
<accession>A0A6J6A3J5</accession>
<proteinExistence type="predicted"/>
<evidence type="ECO:0000313" key="2">
    <source>
        <dbReference type="EMBL" id="CAB4347627.1"/>
    </source>
</evidence>
<sequence>MLALSKPSQAILDDDNRTINDEAEIQSSEAHEVARDVQPVHPGRRHQHRKGNDERGDQRRADIPEYEKQDDDDKERTFCEVLRDCLDRRVDEIGAVINRLRLDTRRQRAVDVGKPCSNRLRDRAGVFTDKHECGSHDRVLAVDAGSTAAKPAADGDGSHIADAHRQAAPSSNDCMRDVVNGAYPCVSLHKEGFATTFDEVRTDSDARFFKRIGKIDEGQAVARELR</sequence>